<evidence type="ECO:0000313" key="6">
    <source>
        <dbReference type="EMBL" id="MDX3019233.1"/>
    </source>
</evidence>
<evidence type="ECO:0000256" key="3">
    <source>
        <dbReference type="RuleBase" id="RU003476"/>
    </source>
</evidence>
<evidence type="ECO:0000256" key="1">
    <source>
        <dbReference type="ARBA" id="ARBA00005582"/>
    </source>
</evidence>
<evidence type="ECO:0000313" key="8">
    <source>
        <dbReference type="Proteomes" id="UP001282288"/>
    </source>
</evidence>
<dbReference type="PANTHER" id="PTHR43736:SF1">
    <property type="entry name" value="DIHYDRONEOPTERIN TRIPHOSPHATE DIPHOSPHATASE"/>
    <property type="match status" value="1"/>
</dbReference>
<keyword evidence="2 3" id="KW-0378">Hydrolase</keyword>
<dbReference type="Gene3D" id="3.90.79.10">
    <property type="entry name" value="Nucleoside Triphosphate Pyrophosphohydrolase"/>
    <property type="match status" value="1"/>
</dbReference>
<keyword evidence="7" id="KW-1185">Reference proteome</keyword>
<dbReference type="InterPro" id="IPR020476">
    <property type="entry name" value="Nudix_hydrolase"/>
</dbReference>
<dbReference type="Proteomes" id="UP001282288">
    <property type="component" value="Unassembled WGS sequence"/>
</dbReference>
<dbReference type="GO" id="GO:0016787">
    <property type="term" value="F:hydrolase activity"/>
    <property type="evidence" value="ECO:0007669"/>
    <property type="project" value="UniProtKB-KW"/>
</dbReference>
<dbReference type="SUPFAM" id="SSF55811">
    <property type="entry name" value="Nudix"/>
    <property type="match status" value="1"/>
</dbReference>
<evidence type="ECO:0000259" key="4">
    <source>
        <dbReference type="PROSITE" id="PS51462"/>
    </source>
</evidence>
<dbReference type="GeneID" id="69805907"/>
<dbReference type="EMBL" id="JARAWC010000004">
    <property type="protein sequence ID" value="MDX2959479.1"/>
    <property type="molecule type" value="Genomic_DNA"/>
</dbReference>
<evidence type="ECO:0000313" key="7">
    <source>
        <dbReference type="Proteomes" id="UP001272987"/>
    </source>
</evidence>
<organism evidence="5 8">
    <name type="scientific">Streptomyces acidiscabies</name>
    <dbReference type="NCBI Taxonomy" id="42234"/>
    <lineage>
        <taxon>Bacteria</taxon>
        <taxon>Bacillati</taxon>
        <taxon>Actinomycetota</taxon>
        <taxon>Actinomycetes</taxon>
        <taxon>Kitasatosporales</taxon>
        <taxon>Streptomycetaceae</taxon>
        <taxon>Streptomyces</taxon>
    </lineage>
</organism>
<protein>
    <submittedName>
        <fullName evidence="5">NUDIX domain-containing protein</fullName>
    </submittedName>
</protein>
<evidence type="ECO:0000313" key="5">
    <source>
        <dbReference type="EMBL" id="MDX2959479.1"/>
    </source>
</evidence>
<comment type="caution">
    <text evidence="5">The sequence shown here is derived from an EMBL/GenBank/DDBJ whole genome shotgun (WGS) entry which is preliminary data.</text>
</comment>
<reference evidence="5 7" key="1">
    <citation type="journal article" date="2023" name="Microb. Genom.">
        <title>Mesoterricola silvestris gen. nov., sp. nov., Mesoterricola sediminis sp. nov., Geothrix oryzae sp. nov., Geothrix edaphica sp. nov., Geothrix rubra sp. nov., and Geothrix limicola sp. nov., six novel members of Acidobacteriota isolated from soils.</title>
        <authorList>
            <person name="Weisberg A.J."/>
            <person name="Pearce E."/>
            <person name="Kramer C.G."/>
            <person name="Chang J.H."/>
            <person name="Clarke C.R."/>
        </authorList>
    </citation>
    <scope>NUCLEOTIDE SEQUENCE</scope>
    <source>
        <strain evidence="6 7">NB05-1H</strain>
        <strain evidence="5">NRRL_B-16521</strain>
    </source>
</reference>
<dbReference type="EMBL" id="JARAWP010000008">
    <property type="protein sequence ID" value="MDX3019233.1"/>
    <property type="molecule type" value="Genomic_DNA"/>
</dbReference>
<dbReference type="InterPro" id="IPR020084">
    <property type="entry name" value="NUDIX_hydrolase_CS"/>
</dbReference>
<dbReference type="PANTHER" id="PTHR43736">
    <property type="entry name" value="ADP-RIBOSE PYROPHOSPHATASE"/>
    <property type="match status" value="1"/>
</dbReference>
<dbReference type="InterPro" id="IPR000086">
    <property type="entry name" value="NUDIX_hydrolase_dom"/>
</dbReference>
<evidence type="ECO:0000256" key="2">
    <source>
        <dbReference type="ARBA" id="ARBA00022801"/>
    </source>
</evidence>
<sequence>MTLLAAAVIVHDKSAGRIVLLQRGQHAKFGRGLWDLPAGKGEPGEPITTTAVRELYEETGLTVHPDALQVAQVIHGAWGVEAPDGYLSVVFAVHEWSGELQNREPDKHARVCWVDTETVPGEFVEASWEALQGYFAGSSQVSLAGWE</sequence>
<dbReference type="PROSITE" id="PS51462">
    <property type="entry name" value="NUDIX"/>
    <property type="match status" value="1"/>
</dbReference>
<comment type="similarity">
    <text evidence="1 3">Belongs to the Nudix hydrolase family.</text>
</comment>
<accession>A0AAP6EE87</accession>
<dbReference type="AlphaFoldDB" id="A0AAP6EE87"/>
<feature type="domain" description="Nudix hydrolase" evidence="4">
    <location>
        <begin position="1"/>
        <end position="136"/>
    </location>
</feature>
<dbReference type="PROSITE" id="PS00893">
    <property type="entry name" value="NUDIX_BOX"/>
    <property type="match status" value="1"/>
</dbReference>
<dbReference type="InterPro" id="IPR015797">
    <property type="entry name" value="NUDIX_hydrolase-like_dom_sf"/>
</dbReference>
<dbReference type="RefSeq" id="WP_010356278.1">
    <property type="nucleotide sequence ID" value="NZ_BCMK01000105.1"/>
</dbReference>
<dbReference type="PRINTS" id="PR00502">
    <property type="entry name" value="NUDIXFAMILY"/>
</dbReference>
<dbReference type="Pfam" id="PF00293">
    <property type="entry name" value="NUDIX"/>
    <property type="match status" value="1"/>
</dbReference>
<proteinExistence type="inferred from homology"/>
<dbReference type="Proteomes" id="UP001272987">
    <property type="component" value="Unassembled WGS sequence"/>
</dbReference>
<name>A0AAP6EE87_9ACTN</name>
<gene>
    <name evidence="5" type="ORF">PV399_07075</name>
    <name evidence="6" type="ORF">PV666_15215</name>
</gene>